<feature type="transmembrane region" description="Helical" evidence="5">
    <location>
        <begin position="18"/>
        <end position="37"/>
    </location>
</feature>
<dbReference type="Pfam" id="PF03699">
    <property type="entry name" value="UPF0182"/>
    <property type="match status" value="1"/>
</dbReference>
<feature type="region of interest" description="Disordered" evidence="6">
    <location>
        <begin position="900"/>
        <end position="934"/>
    </location>
</feature>
<name>A0A1B2HEE1_9PSEU</name>
<dbReference type="Proteomes" id="UP000093053">
    <property type="component" value="Chromosome"/>
</dbReference>
<evidence type="ECO:0000313" key="7">
    <source>
        <dbReference type="EMBL" id="ANZ36093.1"/>
    </source>
</evidence>
<dbReference type="GO" id="GO:0005576">
    <property type="term" value="C:extracellular region"/>
    <property type="evidence" value="ECO:0007669"/>
    <property type="project" value="TreeGrafter"/>
</dbReference>
<comment type="subcellular location">
    <subcellularLocation>
        <location evidence="5">Cell membrane</location>
        <topology evidence="5">Multi-pass membrane protein</topology>
    </subcellularLocation>
</comment>
<dbReference type="STRING" id="1586287.BBK82_08455"/>
<evidence type="ECO:0000313" key="8">
    <source>
        <dbReference type="Proteomes" id="UP000093053"/>
    </source>
</evidence>
<evidence type="ECO:0000256" key="5">
    <source>
        <dbReference type="HAMAP-Rule" id="MF_01600"/>
    </source>
</evidence>
<dbReference type="KEGG" id="led:BBK82_08455"/>
<dbReference type="OrthoDB" id="9763654at2"/>
<feature type="transmembrane region" description="Helical" evidence="5">
    <location>
        <begin position="171"/>
        <end position="193"/>
    </location>
</feature>
<dbReference type="AlphaFoldDB" id="A0A1B2HEE1"/>
<feature type="region of interest" description="Disordered" evidence="6">
    <location>
        <begin position="974"/>
        <end position="1003"/>
    </location>
</feature>
<keyword evidence="1 5" id="KW-1003">Cell membrane</keyword>
<evidence type="ECO:0000256" key="1">
    <source>
        <dbReference type="ARBA" id="ARBA00022475"/>
    </source>
</evidence>
<accession>A0A1B2HEE1</accession>
<proteinExistence type="inferred from homology"/>
<gene>
    <name evidence="7" type="ORF">BBK82_08455</name>
</gene>
<protein>
    <recommendedName>
        <fullName evidence="5">UPF0182 protein BBK82_08455</fullName>
    </recommendedName>
</protein>
<dbReference type="PANTHER" id="PTHR39344">
    <property type="entry name" value="UPF0182 PROTEIN SLL1060"/>
    <property type="match status" value="1"/>
</dbReference>
<feature type="compositionally biased region" description="Polar residues" evidence="6">
    <location>
        <begin position="979"/>
        <end position="997"/>
    </location>
</feature>
<dbReference type="GO" id="GO:0005886">
    <property type="term" value="C:plasma membrane"/>
    <property type="evidence" value="ECO:0007669"/>
    <property type="project" value="UniProtKB-SubCell"/>
</dbReference>
<feature type="transmembrane region" description="Helical" evidence="5">
    <location>
        <begin position="112"/>
        <end position="131"/>
    </location>
</feature>
<keyword evidence="3 5" id="KW-1133">Transmembrane helix</keyword>
<feature type="region of interest" description="Disordered" evidence="6">
    <location>
        <begin position="456"/>
        <end position="482"/>
    </location>
</feature>
<comment type="similarity">
    <text evidence="5">Belongs to the UPF0182 family.</text>
</comment>
<evidence type="ECO:0000256" key="2">
    <source>
        <dbReference type="ARBA" id="ARBA00022692"/>
    </source>
</evidence>
<feature type="transmembrane region" description="Helical" evidence="5">
    <location>
        <begin position="259"/>
        <end position="278"/>
    </location>
</feature>
<feature type="transmembrane region" description="Helical" evidence="5">
    <location>
        <begin position="213"/>
        <end position="230"/>
    </location>
</feature>
<sequence length="1003" mass="109686">MATRPPVGLPKLSRRSRILLIVGVVLLFGLITGSRLLDTYVNWLWFGEVQFRNVFSTVLLTRLSLFLAVGVVVGGIVGLNLWLAYRARPVFVPVSGPDDPVARYRTVVMRRMRLFSIGIPVFVGLIAGASAQNDWQQVQLFLNGQPFGITDPQFGHDIGFYAFQLPFYNWLLSWLFITTAVSFIGAVIAHYLFGGIRLAGRGGQLSGPARLHLALVAGTFVLLKAVAYFFDRYALLLHENEKFVGASYTDLNAVLPAKLILLCIAVFCAVAFFAGAFMRNVQLPAIATVLLVLSSVLVGAAWPAVLEQFSVKPNAIQKEAESITRNIAATRQAFGLTDDKVTTKPYEGKQNVPNDQVKTNEAATLGNIRLLDPAVLGRTFTQFQQLRPFYGFPSKLDIDRYTVDGKLRDYIVAVRELKLDSLPQGQRDWINQHLIYTHGNGFVYAEANKVNEVADQSNGGYPDFKTGEVKPNGDVGNEQNGIKVDQPRTYYGELFGTNDYSIVGGRPAGSAAEYDTDAKSYTYTGSGGVPIGSLVDKLAFAAYYGERNILFNQSIADESKILFKRTPRDRVQAVAPWLTVDSDPYPAVVNGRITWIVDGYTTLENYPYAQRTPLGDATNDSLTADGVVISQVNKPVNYIRNSVKATVDAYDGTVSLYAIDEQDPVLKAWMGVFPGTVKPSSDIKPELRQHFRYPEDLFKVQRQILSKYHVSSPSDFYSGVSYWAPAQDPTIDNVTSADAQQAEAKKRRDAQPPFYVLAGDPNDASKVRFQLTSPLVRENREFMAAYVSVGSDPDNYGKINVLQLNTDAKGPQQIQTQFLTSDNVSRELNVLALQKTSVVYGNLLTLPVGGALLYVEPVYIERAANNTSFPQLSKVLVWYGDRVGYASTLGEALEQVLSGAGSVVPPPSDNPGNGQTSTPPPTSATPGNGNSALSPELQRAVNDIDGALADIKRAQQNSNFTELGQAYQRLDDATKRFKQYNTGSASPPATGQSSVVPSPTPSG</sequence>
<dbReference type="HAMAP" id="MF_01600">
    <property type="entry name" value="UPF0182"/>
    <property type="match status" value="1"/>
</dbReference>
<reference evidence="7 8" key="1">
    <citation type="submission" date="2016-07" db="EMBL/GenBank/DDBJ databases">
        <title>Complete genome sequence of the Lentzea guizhouensis DHS C013.</title>
        <authorList>
            <person name="Cao C."/>
        </authorList>
    </citation>
    <scope>NUCLEOTIDE SEQUENCE [LARGE SCALE GENOMIC DNA]</scope>
    <source>
        <strain evidence="7 8">DHS C013</strain>
    </source>
</reference>
<dbReference type="EMBL" id="CP016793">
    <property type="protein sequence ID" value="ANZ36093.1"/>
    <property type="molecule type" value="Genomic_DNA"/>
</dbReference>
<organism evidence="7 8">
    <name type="scientific">Lentzea guizhouensis</name>
    <dbReference type="NCBI Taxonomy" id="1586287"/>
    <lineage>
        <taxon>Bacteria</taxon>
        <taxon>Bacillati</taxon>
        <taxon>Actinomycetota</taxon>
        <taxon>Actinomycetes</taxon>
        <taxon>Pseudonocardiales</taxon>
        <taxon>Pseudonocardiaceae</taxon>
        <taxon>Lentzea</taxon>
    </lineage>
</organism>
<keyword evidence="4 5" id="KW-0472">Membrane</keyword>
<dbReference type="InterPro" id="IPR005372">
    <property type="entry name" value="UPF0182"/>
</dbReference>
<dbReference type="NCBIfam" id="NF000825">
    <property type="entry name" value="PRK00068.1"/>
    <property type="match status" value="1"/>
</dbReference>
<dbReference type="RefSeq" id="WP_065914499.1">
    <property type="nucleotide sequence ID" value="NZ_CP016793.1"/>
</dbReference>
<evidence type="ECO:0000256" key="3">
    <source>
        <dbReference type="ARBA" id="ARBA00022989"/>
    </source>
</evidence>
<evidence type="ECO:0000256" key="6">
    <source>
        <dbReference type="SAM" id="MobiDB-lite"/>
    </source>
</evidence>
<keyword evidence="2 5" id="KW-0812">Transmembrane</keyword>
<keyword evidence="8" id="KW-1185">Reference proteome</keyword>
<evidence type="ECO:0000256" key="4">
    <source>
        <dbReference type="ARBA" id="ARBA00023136"/>
    </source>
</evidence>
<feature type="transmembrane region" description="Helical" evidence="5">
    <location>
        <begin position="57"/>
        <end position="83"/>
    </location>
</feature>
<feature type="transmembrane region" description="Helical" evidence="5">
    <location>
        <begin position="285"/>
        <end position="305"/>
    </location>
</feature>
<dbReference type="PANTHER" id="PTHR39344:SF1">
    <property type="entry name" value="UPF0182 PROTEIN SLL1060"/>
    <property type="match status" value="1"/>
</dbReference>